<dbReference type="GeneID" id="5739586"/>
<dbReference type="PROSITE" id="PS50090">
    <property type="entry name" value="MYB_LIKE"/>
    <property type="match status" value="2"/>
</dbReference>
<feature type="domain" description="Myb-like" evidence="4">
    <location>
        <begin position="154"/>
        <end position="217"/>
    </location>
</feature>
<gene>
    <name evidence="6" type="ORF">HAN_1g28</name>
</gene>
<evidence type="ECO:0000259" key="4">
    <source>
        <dbReference type="PROSITE" id="PS50090"/>
    </source>
</evidence>
<dbReference type="GO" id="GO:0005634">
    <property type="term" value="C:nucleus"/>
    <property type="evidence" value="ECO:0007669"/>
    <property type="project" value="UniProtKB-SubCell"/>
</dbReference>
<dbReference type="RefSeq" id="XP_001712200.1">
    <property type="nucleotide sequence ID" value="XM_001712148.1"/>
</dbReference>
<sequence length="307" mass="36161">MPKYSEKLTFETKKKKNFLNLNFGKNKNFKKGPFSRIEQILVDKALNQVLQEEGVNFNFDNSKKILSLSRQELPKNFWGKVAQHIPSRRVESIYDHARRRLSIKNYKGKWTNEDLENLKKLVDCYGCQWTKIGTTLNRLPGACYDKWRDALKSGEKRKKGKWFQEEKCKLIQLITKQIGHDISQEQKGVETIQWTLVAEKIHTRSYLQCRNEWARFFTPGSIIKLTLSDSLRLIESIFLLQVIDETEIKWGCLLKGVPAHKTYNKWRSLCQKFLPTKKKKGDFQISFKAAIFFIRNKLLKILNLNKI</sequence>
<dbReference type="Pfam" id="PF13921">
    <property type="entry name" value="Myb_DNA-bind_6"/>
    <property type="match status" value="1"/>
</dbReference>
<evidence type="ECO:0000313" key="7">
    <source>
        <dbReference type="Proteomes" id="UP000243127"/>
    </source>
</evidence>
<keyword evidence="6" id="KW-0542">Nucleomorph</keyword>
<comment type="subcellular location">
    <subcellularLocation>
        <location evidence="1">Nucleus</location>
    </subcellularLocation>
</comment>
<dbReference type="InterPro" id="IPR009057">
    <property type="entry name" value="Homeodomain-like_sf"/>
</dbReference>
<protein>
    <submittedName>
        <fullName evidence="6">Reb1</fullName>
    </submittedName>
</protein>
<evidence type="ECO:0000256" key="2">
    <source>
        <dbReference type="ARBA" id="ARBA00023125"/>
    </source>
</evidence>
<dbReference type="InterPro" id="IPR051651">
    <property type="entry name" value="DMTF1_DNA-bind_reg"/>
</dbReference>
<geneLocation type="nucleomorph" evidence="6"/>
<dbReference type="SMART" id="SM00717">
    <property type="entry name" value="SANT"/>
    <property type="match status" value="3"/>
</dbReference>
<evidence type="ECO:0000256" key="1">
    <source>
        <dbReference type="ARBA" id="ARBA00004123"/>
    </source>
</evidence>
<dbReference type="SUPFAM" id="SSF46689">
    <property type="entry name" value="Homeodomain-like"/>
    <property type="match status" value="2"/>
</dbReference>
<dbReference type="AlphaFoldDB" id="A9BK42"/>
<dbReference type="InterPro" id="IPR001005">
    <property type="entry name" value="SANT/Myb"/>
</dbReference>
<dbReference type="PANTHER" id="PTHR46380">
    <property type="entry name" value="CYCLIN-D-BINDING MYB-LIKE TRANSCRIPTION FACTOR 1"/>
    <property type="match status" value="1"/>
</dbReference>
<keyword evidence="3" id="KW-0539">Nucleus</keyword>
<dbReference type="EMBL" id="CP000881">
    <property type="protein sequence ID" value="ABW97875.1"/>
    <property type="molecule type" value="Genomic_DNA"/>
</dbReference>
<evidence type="ECO:0000256" key="3">
    <source>
        <dbReference type="ARBA" id="ARBA00023242"/>
    </source>
</evidence>
<feature type="domain" description="Myb-like" evidence="4">
    <location>
        <begin position="102"/>
        <end position="151"/>
    </location>
</feature>
<keyword evidence="2" id="KW-0238">DNA-binding</keyword>
<accession>A9BK42</accession>
<dbReference type="GO" id="GO:0003700">
    <property type="term" value="F:DNA-binding transcription factor activity"/>
    <property type="evidence" value="ECO:0007669"/>
    <property type="project" value="TreeGrafter"/>
</dbReference>
<proteinExistence type="predicted"/>
<feature type="domain" description="HTH myb-type" evidence="5">
    <location>
        <begin position="107"/>
        <end position="155"/>
    </location>
</feature>
<reference evidence="6 7" key="1">
    <citation type="journal article" date="2007" name="Proc. Natl. Acad. Sci. U.S.A.">
        <title>Nucleomorph genome of Hemiselmis andersenii reveals complete intron loss and compaction as a driver of protein structure and function.</title>
        <authorList>
            <person name="Lane C.E."/>
            <person name="van den Heuvel K."/>
            <person name="Kozera C."/>
            <person name="Curtis B.A."/>
            <person name="Parsons B.J."/>
            <person name="Bowman S."/>
            <person name="Archibald J.M."/>
        </authorList>
    </citation>
    <scope>NUCLEOTIDE SEQUENCE [LARGE SCALE GENOMIC DNA]</scope>
    <source>
        <strain evidence="6 7">CCMP644</strain>
    </source>
</reference>
<dbReference type="InterPro" id="IPR017930">
    <property type="entry name" value="Myb_dom"/>
</dbReference>
<dbReference type="PANTHER" id="PTHR46380:SF2">
    <property type="entry name" value="CYCLIN-D-BINDING MYB-LIKE TRANSCRIPTION FACTOR 1"/>
    <property type="match status" value="1"/>
</dbReference>
<evidence type="ECO:0000259" key="5">
    <source>
        <dbReference type="PROSITE" id="PS51294"/>
    </source>
</evidence>
<dbReference type="GO" id="GO:0000976">
    <property type="term" value="F:transcription cis-regulatory region binding"/>
    <property type="evidence" value="ECO:0007669"/>
    <property type="project" value="TreeGrafter"/>
</dbReference>
<dbReference type="Gene3D" id="1.10.10.60">
    <property type="entry name" value="Homeodomain-like"/>
    <property type="match status" value="2"/>
</dbReference>
<organism evidence="6 7">
    <name type="scientific">Hemiselmis andersenii</name>
    <name type="common">Cryptophyte alga</name>
    <dbReference type="NCBI Taxonomy" id="464988"/>
    <lineage>
        <taxon>Eukaryota</taxon>
        <taxon>Cryptophyceae</taxon>
        <taxon>Cryptomonadales</taxon>
        <taxon>Hemiselmidaceae</taxon>
        <taxon>Hemiselmis</taxon>
    </lineage>
</organism>
<evidence type="ECO:0000313" key="6">
    <source>
        <dbReference type="EMBL" id="ABW97875.1"/>
    </source>
</evidence>
<dbReference type="PROSITE" id="PS51294">
    <property type="entry name" value="HTH_MYB"/>
    <property type="match status" value="1"/>
</dbReference>
<dbReference type="Proteomes" id="UP000243127">
    <property type="component" value="Nucleomorph 1"/>
</dbReference>
<name>A9BK42_HEMAN</name>